<feature type="chain" id="PRO_5043138798" evidence="1">
    <location>
        <begin position="24"/>
        <end position="77"/>
    </location>
</feature>
<sequence length="77" mass="9385">MLYQFVSLPVLFDLCFILHLADAFVDVRHRFGLKEMPSKVKYQILEECYPIFLKFFQEPRRAVRFTEILRFYNAKTF</sequence>
<feature type="signal peptide" evidence="1">
    <location>
        <begin position="1"/>
        <end position="23"/>
    </location>
</feature>
<keyword evidence="3" id="KW-1185">Reference proteome</keyword>
<dbReference type="Proteomes" id="UP000271098">
    <property type="component" value="Unassembled WGS sequence"/>
</dbReference>
<keyword evidence="1" id="KW-0732">Signal</keyword>
<evidence type="ECO:0000313" key="4">
    <source>
        <dbReference type="WBParaSite" id="GPUH_0000981101-mRNA-1"/>
    </source>
</evidence>
<evidence type="ECO:0000313" key="3">
    <source>
        <dbReference type="Proteomes" id="UP000271098"/>
    </source>
</evidence>
<proteinExistence type="predicted"/>
<dbReference type="WBParaSite" id="GPUH_0000981101-mRNA-1">
    <property type="protein sequence ID" value="GPUH_0000981101-mRNA-1"/>
    <property type="gene ID" value="GPUH_0000981101"/>
</dbReference>
<protein>
    <submittedName>
        <fullName evidence="2 4">Uncharacterized protein</fullName>
    </submittedName>
</protein>
<gene>
    <name evidence="2" type="ORF">GPUH_LOCUS9799</name>
</gene>
<dbReference type="AlphaFoldDB" id="A0A183DM59"/>
<accession>A0A183DM59</accession>
<reference evidence="4" key="1">
    <citation type="submission" date="2016-06" db="UniProtKB">
        <authorList>
            <consortium name="WormBaseParasite"/>
        </authorList>
    </citation>
    <scope>IDENTIFICATION</scope>
</reference>
<reference evidence="2 3" key="2">
    <citation type="submission" date="2018-11" db="EMBL/GenBank/DDBJ databases">
        <authorList>
            <consortium name="Pathogen Informatics"/>
        </authorList>
    </citation>
    <scope>NUCLEOTIDE SEQUENCE [LARGE SCALE GENOMIC DNA]</scope>
</reference>
<dbReference type="OrthoDB" id="5818163at2759"/>
<organism evidence="4">
    <name type="scientific">Gongylonema pulchrum</name>
    <dbReference type="NCBI Taxonomy" id="637853"/>
    <lineage>
        <taxon>Eukaryota</taxon>
        <taxon>Metazoa</taxon>
        <taxon>Ecdysozoa</taxon>
        <taxon>Nematoda</taxon>
        <taxon>Chromadorea</taxon>
        <taxon>Rhabditida</taxon>
        <taxon>Spirurina</taxon>
        <taxon>Spiruromorpha</taxon>
        <taxon>Spiruroidea</taxon>
        <taxon>Gongylonematidae</taxon>
        <taxon>Gongylonema</taxon>
    </lineage>
</organism>
<name>A0A183DM59_9BILA</name>
<evidence type="ECO:0000313" key="2">
    <source>
        <dbReference type="EMBL" id="VDK77656.1"/>
    </source>
</evidence>
<dbReference type="EMBL" id="UYRT01033914">
    <property type="protein sequence ID" value="VDK77656.1"/>
    <property type="molecule type" value="Genomic_DNA"/>
</dbReference>
<evidence type="ECO:0000256" key="1">
    <source>
        <dbReference type="SAM" id="SignalP"/>
    </source>
</evidence>